<dbReference type="GO" id="GO:0005524">
    <property type="term" value="F:ATP binding"/>
    <property type="evidence" value="ECO:0007669"/>
    <property type="project" value="UniProtKB-KW"/>
</dbReference>
<evidence type="ECO:0000256" key="9">
    <source>
        <dbReference type="SAM" id="MobiDB-lite"/>
    </source>
</evidence>
<keyword evidence="10" id="KW-0472">Membrane</keyword>
<evidence type="ECO:0000256" key="1">
    <source>
        <dbReference type="ARBA" id="ARBA00000085"/>
    </source>
</evidence>
<evidence type="ECO:0000256" key="4">
    <source>
        <dbReference type="ARBA" id="ARBA00022679"/>
    </source>
</evidence>
<dbReference type="SUPFAM" id="SSF55874">
    <property type="entry name" value="ATPase domain of HSP90 chaperone/DNA topoisomerase II/histidine kinase"/>
    <property type="match status" value="1"/>
</dbReference>
<name>J9DFF8_9PROT</name>
<proteinExistence type="predicted"/>
<keyword evidence="8" id="KW-0902">Two-component regulatory system</keyword>
<feature type="compositionally biased region" description="Basic and acidic residues" evidence="9">
    <location>
        <begin position="477"/>
        <end position="486"/>
    </location>
</feature>
<accession>J9DFF8</accession>
<comment type="catalytic activity">
    <reaction evidence="1">
        <text>ATP + protein L-histidine = ADP + protein N-phospho-L-histidine.</text>
        <dbReference type="EC" id="2.7.13.3"/>
    </reaction>
</comment>
<organism evidence="12 13">
    <name type="scientific">alpha proteobacterium IMCC14465</name>
    <dbReference type="NCBI Taxonomy" id="1220535"/>
    <lineage>
        <taxon>Bacteria</taxon>
        <taxon>Pseudomonadati</taxon>
        <taxon>Pseudomonadota</taxon>
        <taxon>Alphaproteobacteria</taxon>
        <taxon>PS1 clade</taxon>
    </lineage>
</organism>
<feature type="transmembrane region" description="Helical" evidence="10">
    <location>
        <begin position="29"/>
        <end position="51"/>
    </location>
</feature>
<gene>
    <name evidence="12" type="ORF">IMCC14465_06690</name>
</gene>
<keyword evidence="4" id="KW-0808">Transferase</keyword>
<dbReference type="PRINTS" id="PR00344">
    <property type="entry name" value="BCTRLSENSOR"/>
</dbReference>
<keyword evidence="5" id="KW-0547">Nucleotide-binding</keyword>
<evidence type="ECO:0000256" key="6">
    <source>
        <dbReference type="ARBA" id="ARBA00022777"/>
    </source>
</evidence>
<dbReference type="InterPro" id="IPR003594">
    <property type="entry name" value="HATPase_dom"/>
</dbReference>
<evidence type="ECO:0000256" key="8">
    <source>
        <dbReference type="ARBA" id="ARBA00023012"/>
    </source>
</evidence>
<keyword evidence="7" id="KW-0067">ATP-binding</keyword>
<dbReference type="Gene3D" id="3.30.565.10">
    <property type="entry name" value="Histidine kinase-like ATPase, C-terminal domain"/>
    <property type="match status" value="1"/>
</dbReference>
<dbReference type="PROSITE" id="PS50109">
    <property type="entry name" value="HIS_KIN"/>
    <property type="match status" value="1"/>
</dbReference>
<dbReference type="GO" id="GO:0004673">
    <property type="term" value="F:protein histidine kinase activity"/>
    <property type="evidence" value="ECO:0007669"/>
    <property type="project" value="UniProtKB-EC"/>
</dbReference>
<dbReference type="CDD" id="cd00075">
    <property type="entry name" value="HATPase"/>
    <property type="match status" value="1"/>
</dbReference>
<dbReference type="eggNOG" id="COG0642">
    <property type="taxonomic scope" value="Bacteria"/>
</dbReference>
<evidence type="ECO:0000313" key="13">
    <source>
        <dbReference type="Proteomes" id="UP000004836"/>
    </source>
</evidence>
<keyword evidence="13" id="KW-1185">Reference proteome</keyword>
<evidence type="ECO:0000259" key="11">
    <source>
        <dbReference type="PROSITE" id="PS50109"/>
    </source>
</evidence>
<evidence type="ECO:0000256" key="5">
    <source>
        <dbReference type="ARBA" id="ARBA00022741"/>
    </source>
</evidence>
<evidence type="ECO:0000256" key="10">
    <source>
        <dbReference type="SAM" id="Phobius"/>
    </source>
</evidence>
<dbReference type="Pfam" id="PF02518">
    <property type="entry name" value="HATPase_c"/>
    <property type="match status" value="1"/>
</dbReference>
<dbReference type="EC" id="2.7.13.3" evidence="2"/>
<reference evidence="12 13" key="1">
    <citation type="journal article" date="2012" name="J. Bacteriol.">
        <title>Genome Sequence of Strain IMCC14465, Isolated from the East Sea, Belonging to the PS1 Clade of Alphaproteobacteria.</title>
        <authorList>
            <person name="Yang S.J."/>
            <person name="Kang I."/>
            <person name="Cho J.C."/>
        </authorList>
    </citation>
    <scope>NUCLEOTIDE SEQUENCE [LARGE SCALE GENOMIC DNA]</scope>
    <source>
        <strain evidence="12 13">IMCC14465</strain>
    </source>
</reference>
<keyword evidence="10" id="KW-1133">Transmembrane helix</keyword>
<dbReference type="EMBL" id="ALYF01000003">
    <property type="protein sequence ID" value="EJW20873.1"/>
    <property type="molecule type" value="Genomic_DNA"/>
</dbReference>
<evidence type="ECO:0000256" key="7">
    <source>
        <dbReference type="ARBA" id="ARBA00022840"/>
    </source>
</evidence>
<keyword evidence="10" id="KW-0812">Transmembrane</keyword>
<evidence type="ECO:0000313" key="12">
    <source>
        <dbReference type="EMBL" id="EJW20873.1"/>
    </source>
</evidence>
<dbReference type="PANTHER" id="PTHR43065">
    <property type="entry name" value="SENSOR HISTIDINE KINASE"/>
    <property type="match status" value="1"/>
</dbReference>
<dbReference type="PANTHER" id="PTHR43065:SF10">
    <property type="entry name" value="PEROXIDE STRESS-ACTIVATED HISTIDINE KINASE MAK3"/>
    <property type="match status" value="1"/>
</dbReference>
<feature type="transmembrane region" description="Helical" evidence="10">
    <location>
        <begin position="187"/>
        <end position="206"/>
    </location>
</feature>
<dbReference type="InterPro" id="IPR005467">
    <property type="entry name" value="His_kinase_dom"/>
</dbReference>
<dbReference type="SMART" id="SM00387">
    <property type="entry name" value="HATPase_c"/>
    <property type="match status" value="1"/>
</dbReference>
<dbReference type="InterPro" id="IPR004358">
    <property type="entry name" value="Sig_transdc_His_kin-like_C"/>
</dbReference>
<sequence length="500" mass="56890">MISNLSKIFRVNWNKDDRQILLFELPKRVLTIVIMVYATCMLIASPIYLTFVRKSQMSFIYDTTSFIARTYQSASLLHSEMPGISAEVARINRHWIEGFTIEDTRSGGEVFNFTFDARLRNEEIVERFNLGGGGFFMDLFDTFRFLTLDRNALVFIDNEDFEGVQKVYPIIKPAALTSWMFNVFQAINFYCLMVAIILTIVVWTYFNLMFNFSFRRWIEQLYGKKVAGQNIPVSTNMQEHFKEFISGENEMASLGKATQKLTHDFRNVLATIQLIADRLETSDDKNSRVSGERITRSLEKATLLCDLVLKNTMRADTTLERRLELVGPMVQNVFSITRLHDLDKVVRLKNFCPEGVQIDCDPKLFFRILYNIVLNAVQAIQMDGRDVSSGQGRISISSKRMTHGCEVNIRDNGPGISEEKVEKLFSNEMRSTKEGGSGLGLSIAHDLVNLHGGTIELLYTGNTGSCFKIYIPDTQNPKDADDRGEGFSDNEGQNESQIVA</sequence>
<keyword evidence="3" id="KW-0597">Phosphoprotein</keyword>
<comment type="caution">
    <text evidence="12">The sequence shown here is derived from an EMBL/GenBank/DDBJ whole genome shotgun (WGS) entry which is preliminary data.</text>
</comment>
<dbReference type="InterPro" id="IPR036890">
    <property type="entry name" value="HATPase_C_sf"/>
</dbReference>
<dbReference type="Proteomes" id="UP000004836">
    <property type="component" value="Unassembled WGS sequence"/>
</dbReference>
<feature type="region of interest" description="Disordered" evidence="9">
    <location>
        <begin position="477"/>
        <end position="500"/>
    </location>
</feature>
<dbReference type="GO" id="GO:0000160">
    <property type="term" value="P:phosphorelay signal transduction system"/>
    <property type="evidence" value="ECO:0007669"/>
    <property type="project" value="UniProtKB-KW"/>
</dbReference>
<dbReference type="STRING" id="1220535.IMCC14465_06690"/>
<feature type="compositionally biased region" description="Polar residues" evidence="9">
    <location>
        <begin position="490"/>
        <end position="500"/>
    </location>
</feature>
<evidence type="ECO:0000256" key="2">
    <source>
        <dbReference type="ARBA" id="ARBA00012438"/>
    </source>
</evidence>
<feature type="domain" description="Histidine kinase" evidence="11">
    <location>
        <begin position="260"/>
        <end position="475"/>
    </location>
</feature>
<protein>
    <recommendedName>
        <fullName evidence="2">histidine kinase</fullName>
        <ecNumber evidence="2">2.7.13.3</ecNumber>
    </recommendedName>
</protein>
<keyword evidence="6" id="KW-0418">Kinase</keyword>
<dbReference type="AlphaFoldDB" id="J9DFF8"/>
<evidence type="ECO:0000256" key="3">
    <source>
        <dbReference type="ARBA" id="ARBA00022553"/>
    </source>
</evidence>